<dbReference type="GO" id="GO:0004674">
    <property type="term" value="F:protein serine/threonine kinase activity"/>
    <property type="evidence" value="ECO:0007669"/>
    <property type="project" value="UniProtKB-KW"/>
</dbReference>
<dbReference type="PROSITE" id="PS50011">
    <property type="entry name" value="PROTEIN_KINASE_DOM"/>
    <property type="match status" value="1"/>
</dbReference>
<dbReference type="PANTHER" id="PTHR24345:SF91">
    <property type="entry name" value="SERINE_THREONINE-PROTEIN KINASE PLK4"/>
    <property type="match status" value="1"/>
</dbReference>
<dbReference type="Gene3D" id="1.10.510.10">
    <property type="entry name" value="Transferase(Phosphotransferase) domain 1"/>
    <property type="match status" value="1"/>
</dbReference>
<feature type="region of interest" description="Disordered" evidence="8">
    <location>
        <begin position="383"/>
        <end position="421"/>
    </location>
</feature>
<sequence>MSVIAIPSAFPDFTGLTIDEGRLRLVEIIGEGAHGVVYRAIEESSAGSSSAPSPKEYAVKVQPKADETSRQGMAQAREIITHKIASEHPNVVTLHHVVEEDWFLFLVTDYCPGGDLFRVVIEDPIYARRDDMVKNTFLQMLDAVEYIHDKGIYHRDLKPDNIFVNADATEIYVGDFGLATDISRGQGFGCGTTSYISPECIGMDFNYMPFDTAKADIWSLGIILITMMTGRHPWRVATTDDEHFVRYLEDENALLQALPISTGANEIIKRILTFNPNRRISIAELREEIKALDTFFMTDEEIANSNELVQEAAAIYFPRALGDADKREAAEDAVQIAMAGREDISYPSLDPGDAYAFVRPDHLALSPRPGVLSESVVFTIGSVSDGTVSSPSSGGSNTDSSGRDSTGPRTPDVPAVDDKQVVPQTTQDAFEFPARAAEPQKGPTPIHCLVQGIEEISLIVV</sequence>
<evidence type="ECO:0000256" key="4">
    <source>
        <dbReference type="ARBA" id="ARBA00022777"/>
    </source>
</evidence>
<dbReference type="Proteomes" id="UP000813824">
    <property type="component" value="Unassembled WGS sequence"/>
</dbReference>
<dbReference type="InterPro" id="IPR011009">
    <property type="entry name" value="Kinase-like_dom_sf"/>
</dbReference>
<evidence type="ECO:0000256" key="1">
    <source>
        <dbReference type="ARBA" id="ARBA00022527"/>
    </source>
</evidence>
<evidence type="ECO:0000313" key="10">
    <source>
        <dbReference type="EMBL" id="KAH8083333.1"/>
    </source>
</evidence>
<feature type="compositionally biased region" description="Low complexity" evidence="8">
    <location>
        <begin position="383"/>
        <end position="407"/>
    </location>
</feature>
<evidence type="ECO:0000256" key="8">
    <source>
        <dbReference type="SAM" id="MobiDB-lite"/>
    </source>
</evidence>
<dbReference type="SUPFAM" id="SSF56112">
    <property type="entry name" value="Protein kinase-like (PK-like)"/>
    <property type="match status" value="1"/>
</dbReference>
<dbReference type="EMBL" id="JAEVFJ010000048">
    <property type="protein sequence ID" value="KAH8083333.1"/>
    <property type="molecule type" value="Genomic_DNA"/>
</dbReference>
<comment type="caution">
    <text evidence="10">The sequence shown here is derived from an EMBL/GenBank/DDBJ whole genome shotgun (WGS) entry which is preliminary data.</text>
</comment>
<keyword evidence="4 10" id="KW-0418">Kinase</keyword>
<evidence type="ECO:0000256" key="6">
    <source>
        <dbReference type="PROSITE-ProRule" id="PRU10141"/>
    </source>
</evidence>
<keyword evidence="3 6" id="KW-0547">Nucleotide-binding</keyword>
<proteinExistence type="inferred from homology"/>
<accession>A0A8K0UF16</accession>
<name>A0A8K0UF16_9AGAR</name>
<dbReference type="InterPro" id="IPR000719">
    <property type="entry name" value="Prot_kinase_dom"/>
</dbReference>
<comment type="similarity">
    <text evidence="7">Belongs to the protein kinase superfamily.</text>
</comment>
<keyword evidence="5 6" id="KW-0067">ATP-binding</keyword>
<keyword evidence="2" id="KW-0808">Transferase</keyword>
<dbReference type="PANTHER" id="PTHR24345">
    <property type="entry name" value="SERINE/THREONINE-PROTEIN KINASE PLK"/>
    <property type="match status" value="1"/>
</dbReference>
<gene>
    <name evidence="10" type="ORF">BXZ70DRAFT_581267</name>
</gene>
<feature type="binding site" evidence="6">
    <location>
        <position position="60"/>
    </location>
    <ligand>
        <name>ATP</name>
        <dbReference type="ChEBI" id="CHEBI:30616"/>
    </ligand>
</feature>
<dbReference type="Pfam" id="PF00069">
    <property type="entry name" value="Pkinase"/>
    <property type="match status" value="1"/>
</dbReference>
<organism evidence="10 11">
    <name type="scientific">Cristinia sonorae</name>
    <dbReference type="NCBI Taxonomy" id="1940300"/>
    <lineage>
        <taxon>Eukaryota</taxon>
        <taxon>Fungi</taxon>
        <taxon>Dikarya</taxon>
        <taxon>Basidiomycota</taxon>
        <taxon>Agaricomycotina</taxon>
        <taxon>Agaricomycetes</taxon>
        <taxon>Agaricomycetidae</taxon>
        <taxon>Agaricales</taxon>
        <taxon>Pleurotineae</taxon>
        <taxon>Stephanosporaceae</taxon>
        <taxon>Cristinia</taxon>
    </lineage>
</organism>
<dbReference type="PROSITE" id="PS00108">
    <property type="entry name" value="PROTEIN_KINASE_ST"/>
    <property type="match status" value="1"/>
</dbReference>
<dbReference type="OrthoDB" id="541276at2759"/>
<dbReference type="GO" id="GO:0005634">
    <property type="term" value="C:nucleus"/>
    <property type="evidence" value="ECO:0007669"/>
    <property type="project" value="TreeGrafter"/>
</dbReference>
<dbReference type="SMART" id="SM00220">
    <property type="entry name" value="S_TKc"/>
    <property type="match status" value="1"/>
</dbReference>
<dbReference type="InterPro" id="IPR008271">
    <property type="entry name" value="Ser/Thr_kinase_AS"/>
</dbReference>
<evidence type="ECO:0000256" key="5">
    <source>
        <dbReference type="ARBA" id="ARBA00022840"/>
    </source>
</evidence>
<evidence type="ECO:0000256" key="7">
    <source>
        <dbReference type="RuleBase" id="RU000304"/>
    </source>
</evidence>
<feature type="domain" description="Protein kinase" evidence="9">
    <location>
        <begin position="23"/>
        <end position="296"/>
    </location>
</feature>
<evidence type="ECO:0000256" key="3">
    <source>
        <dbReference type="ARBA" id="ARBA00022741"/>
    </source>
</evidence>
<keyword evidence="1 7" id="KW-0723">Serine/threonine-protein kinase</keyword>
<dbReference type="AlphaFoldDB" id="A0A8K0UF16"/>
<dbReference type="PROSITE" id="PS00107">
    <property type="entry name" value="PROTEIN_KINASE_ATP"/>
    <property type="match status" value="1"/>
</dbReference>
<protein>
    <submittedName>
        <fullName evidence="10">Serine/threonine protein kinase, negative regulator of sexual conjugation and meiosis</fullName>
    </submittedName>
</protein>
<dbReference type="InterPro" id="IPR017441">
    <property type="entry name" value="Protein_kinase_ATP_BS"/>
</dbReference>
<keyword evidence="11" id="KW-1185">Reference proteome</keyword>
<dbReference type="GO" id="GO:0005524">
    <property type="term" value="F:ATP binding"/>
    <property type="evidence" value="ECO:0007669"/>
    <property type="project" value="UniProtKB-UniRule"/>
</dbReference>
<reference evidence="10" key="1">
    <citation type="journal article" date="2021" name="New Phytol.">
        <title>Evolutionary innovations through gain and loss of genes in the ectomycorrhizal Boletales.</title>
        <authorList>
            <person name="Wu G."/>
            <person name="Miyauchi S."/>
            <person name="Morin E."/>
            <person name="Kuo A."/>
            <person name="Drula E."/>
            <person name="Varga T."/>
            <person name="Kohler A."/>
            <person name="Feng B."/>
            <person name="Cao Y."/>
            <person name="Lipzen A."/>
            <person name="Daum C."/>
            <person name="Hundley H."/>
            <person name="Pangilinan J."/>
            <person name="Johnson J."/>
            <person name="Barry K."/>
            <person name="LaButti K."/>
            <person name="Ng V."/>
            <person name="Ahrendt S."/>
            <person name="Min B."/>
            <person name="Choi I.G."/>
            <person name="Park H."/>
            <person name="Plett J.M."/>
            <person name="Magnuson J."/>
            <person name="Spatafora J.W."/>
            <person name="Nagy L.G."/>
            <person name="Henrissat B."/>
            <person name="Grigoriev I.V."/>
            <person name="Yang Z.L."/>
            <person name="Xu J."/>
            <person name="Martin F.M."/>
        </authorList>
    </citation>
    <scope>NUCLEOTIDE SEQUENCE</scope>
    <source>
        <strain evidence="10">KKN 215</strain>
    </source>
</reference>
<evidence type="ECO:0000259" key="9">
    <source>
        <dbReference type="PROSITE" id="PS50011"/>
    </source>
</evidence>
<evidence type="ECO:0000313" key="11">
    <source>
        <dbReference type="Proteomes" id="UP000813824"/>
    </source>
</evidence>
<evidence type="ECO:0000256" key="2">
    <source>
        <dbReference type="ARBA" id="ARBA00022679"/>
    </source>
</evidence>